<dbReference type="Gene3D" id="3.30.43.10">
    <property type="entry name" value="Uridine Diphospho-n-acetylenolpyruvylglucosamine Reductase, domain 2"/>
    <property type="match status" value="1"/>
</dbReference>
<dbReference type="Gene3D" id="3.30.465.10">
    <property type="match status" value="2"/>
</dbReference>
<dbReference type="InterPro" id="IPR051312">
    <property type="entry name" value="Diverse_Substr_Oxidored"/>
</dbReference>
<organism evidence="5 6">
    <name type="scientific">Steroidobacter gossypii</name>
    <dbReference type="NCBI Taxonomy" id="2805490"/>
    <lineage>
        <taxon>Bacteria</taxon>
        <taxon>Pseudomonadati</taxon>
        <taxon>Pseudomonadota</taxon>
        <taxon>Gammaproteobacteria</taxon>
        <taxon>Steroidobacterales</taxon>
        <taxon>Steroidobacteraceae</taxon>
        <taxon>Steroidobacter</taxon>
    </lineage>
</organism>
<dbReference type="RefSeq" id="WP_203166217.1">
    <property type="nucleotide sequence ID" value="NZ_JAEVLS010000001.1"/>
</dbReference>
<keyword evidence="6" id="KW-1185">Reference proteome</keyword>
<gene>
    <name evidence="5" type="ORF">JM946_05920</name>
</gene>
<evidence type="ECO:0000256" key="3">
    <source>
        <dbReference type="ARBA" id="ARBA00023002"/>
    </source>
</evidence>
<dbReference type="InterPro" id="IPR016166">
    <property type="entry name" value="FAD-bd_PCMH"/>
</dbReference>
<dbReference type="SMART" id="SM01092">
    <property type="entry name" value="CO_deh_flav_C"/>
    <property type="match status" value="1"/>
</dbReference>
<dbReference type="SUPFAM" id="SSF56176">
    <property type="entry name" value="FAD-binding/transporter-associated domain-like"/>
    <property type="match status" value="1"/>
</dbReference>
<dbReference type="InterPro" id="IPR036318">
    <property type="entry name" value="FAD-bd_PCMH-like_sf"/>
</dbReference>
<comment type="caution">
    <text evidence="5">The sequence shown here is derived from an EMBL/GenBank/DDBJ whole genome shotgun (WGS) entry which is preliminary data.</text>
</comment>
<dbReference type="PROSITE" id="PS51387">
    <property type="entry name" value="FAD_PCMH"/>
    <property type="match status" value="1"/>
</dbReference>
<dbReference type="InterPro" id="IPR016167">
    <property type="entry name" value="FAD-bd_PCMH_sub1"/>
</dbReference>
<dbReference type="InterPro" id="IPR016169">
    <property type="entry name" value="FAD-bd_PCMH_sub2"/>
</dbReference>
<evidence type="ECO:0000313" key="5">
    <source>
        <dbReference type="EMBL" id="MBM0104272.1"/>
    </source>
</evidence>
<dbReference type="PANTHER" id="PTHR42659">
    <property type="entry name" value="XANTHINE DEHYDROGENASE SUBUNIT C-RELATED"/>
    <property type="match status" value="1"/>
</dbReference>
<dbReference type="PANTHER" id="PTHR42659:SF2">
    <property type="entry name" value="XANTHINE DEHYDROGENASE SUBUNIT C-RELATED"/>
    <property type="match status" value="1"/>
</dbReference>
<dbReference type="EMBL" id="JAEVLS010000001">
    <property type="protein sequence ID" value="MBM0104272.1"/>
    <property type="molecule type" value="Genomic_DNA"/>
</dbReference>
<dbReference type="SUPFAM" id="SSF55447">
    <property type="entry name" value="CO dehydrogenase flavoprotein C-terminal domain-like"/>
    <property type="match status" value="1"/>
</dbReference>
<evidence type="ECO:0000259" key="4">
    <source>
        <dbReference type="PROSITE" id="PS51387"/>
    </source>
</evidence>
<feature type="domain" description="FAD-binding PCMH-type" evidence="4">
    <location>
        <begin position="1"/>
        <end position="239"/>
    </location>
</feature>
<accession>A0ABS1WTG9</accession>
<evidence type="ECO:0000256" key="1">
    <source>
        <dbReference type="ARBA" id="ARBA00022630"/>
    </source>
</evidence>
<keyword evidence="1" id="KW-0285">Flavoprotein</keyword>
<dbReference type="InterPro" id="IPR005107">
    <property type="entry name" value="CO_DH_flav_C"/>
</dbReference>
<name>A0ABS1WTG9_9GAMM</name>
<keyword evidence="3" id="KW-0560">Oxidoreductase</keyword>
<dbReference type="InterPro" id="IPR036683">
    <property type="entry name" value="CO_DH_flav_C_dom_sf"/>
</dbReference>
<sequence length="344" mass="36930">MQNFSYVSAARPEEAVKALGRGCAFIAGGTELLNWMRLGIATPDTLIDIGGMEGHSRIERTGDHLIIGALATLNEVGEHPLVRAHATVLADACLKAASPQIRNRATLGGNVLQKTRCAYFRSETPLPWGCNKRSPGSGCAARDGLNELHAVLGWADHCVATHPSDPAVALACLDASAEVMGKRRRMLPMTDFHVSQVEAQAMFKAAGTGSLLPAHEAQIETRLARDELILAYHIPIHDGERSAYLKVRERESYEYALVSAAATVALDGGLITRARIALGSVAQKPWRLVETEAALIGRRLVREEISAALRTLFEQARPLAHNEYKVQLAANAALRAVLAAGGVS</sequence>
<dbReference type="Pfam" id="PF00941">
    <property type="entry name" value="FAD_binding_5"/>
    <property type="match status" value="1"/>
</dbReference>
<reference evidence="5 6" key="1">
    <citation type="journal article" date="2021" name="Int. J. Syst. Evol. Microbiol.">
        <title>Steroidobacter gossypii sp. nov., isolated from soil of cotton cropping field.</title>
        <authorList>
            <person name="Huang R."/>
            <person name="Yang S."/>
            <person name="Zhen C."/>
            <person name="Liu W."/>
        </authorList>
    </citation>
    <scope>NUCLEOTIDE SEQUENCE [LARGE SCALE GENOMIC DNA]</scope>
    <source>
        <strain evidence="5 6">S1-65</strain>
    </source>
</reference>
<evidence type="ECO:0000313" key="6">
    <source>
        <dbReference type="Proteomes" id="UP000661077"/>
    </source>
</evidence>
<protein>
    <submittedName>
        <fullName evidence="5">Xanthine dehydrogenase family protein subunit M</fullName>
    </submittedName>
</protein>
<keyword evidence="2" id="KW-0274">FAD</keyword>
<dbReference type="Proteomes" id="UP000661077">
    <property type="component" value="Unassembled WGS sequence"/>
</dbReference>
<evidence type="ECO:0000256" key="2">
    <source>
        <dbReference type="ARBA" id="ARBA00022827"/>
    </source>
</evidence>
<dbReference type="Pfam" id="PF03450">
    <property type="entry name" value="CO_deh_flav_C"/>
    <property type="match status" value="1"/>
</dbReference>
<dbReference type="Gene3D" id="3.30.390.50">
    <property type="entry name" value="CO dehydrogenase flavoprotein, C-terminal domain"/>
    <property type="match status" value="1"/>
</dbReference>
<dbReference type="InterPro" id="IPR002346">
    <property type="entry name" value="Mopterin_DH_FAD-bd"/>
</dbReference>
<proteinExistence type="predicted"/>